<proteinExistence type="predicted"/>
<gene>
    <name evidence="2" type="ORF">SEPCBS119000_005384</name>
</gene>
<dbReference type="InterPro" id="IPR045518">
    <property type="entry name" value="2EXR"/>
</dbReference>
<accession>A0ABP0DXL2</accession>
<sequence>MAPFITSSSSSVPPRATFSDLPAEIRHIIWTAALPRRVIGIRPHGATRDSKSPAVEDAAAHARHAVGSRMPQTLANVCFESRAVVTRTGRWTMGANSQPVWLDPERDTILLNSNLTDKNYIALAKQILLADPSGPPLVPAMMHDFLASDSLRVEHPAGEPEANRQPRLYHGLEFHRSRPASSTTNMVDAAQHQLAGCLDEAVRSGGSIAVHYDMLRSRAGRVLFSLLKTCAAIGSLPHLAGARLMVYFDEIAIAGTRAQAVASGLFGAAAADEEQMFFVPLSDRQTLERILAASKERPGYVPTAANSEYRGFGGLRVGNAGFLRELLRPYHSINNLRLLASQYLRHTDVWIPNAESEPANVLIERALSAKMPPLEQAILFRFKLLQDEEVHGAACSPS</sequence>
<evidence type="ECO:0000259" key="1">
    <source>
        <dbReference type="Pfam" id="PF20150"/>
    </source>
</evidence>
<dbReference type="PANTHER" id="PTHR35910">
    <property type="entry name" value="2EXR DOMAIN-CONTAINING PROTEIN"/>
    <property type="match status" value="1"/>
</dbReference>
<dbReference type="PANTHER" id="PTHR35910:SF1">
    <property type="entry name" value="2EXR DOMAIN-CONTAINING PROTEIN"/>
    <property type="match status" value="1"/>
</dbReference>
<reference evidence="2 3" key="1">
    <citation type="submission" date="2024-01" db="EMBL/GenBank/DDBJ databases">
        <authorList>
            <person name="Allen C."/>
            <person name="Tagirdzhanova G."/>
        </authorList>
    </citation>
    <scope>NUCLEOTIDE SEQUENCE [LARGE SCALE GENOMIC DNA]</scope>
    <source>
        <strain evidence="2 3">CBS 119000</strain>
    </source>
</reference>
<name>A0ABP0DXL2_9PEZI</name>
<dbReference type="EMBL" id="CAWUON010000100">
    <property type="protein sequence ID" value="CAK7272932.1"/>
    <property type="molecule type" value="Genomic_DNA"/>
</dbReference>
<organism evidence="2 3">
    <name type="scientific">Sporothrix epigloea</name>
    <dbReference type="NCBI Taxonomy" id="1892477"/>
    <lineage>
        <taxon>Eukaryota</taxon>
        <taxon>Fungi</taxon>
        <taxon>Dikarya</taxon>
        <taxon>Ascomycota</taxon>
        <taxon>Pezizomycotina</taxon>
        <taxon>Sordariomycetes</taxon>
        <taxon>Sordariomycetidae</taxon>
        <taxon>Ophiostomatales</taxon>
        <taxon>Ophiostomataceae</taxon>
        <taxon>Sporothrix</taxon>
    </lineage>
</organism>
<evidence type="ECO:0000313" key="3">
    <source>
        <dbReference type="Proteomes" id="UP001642502"/>
    </source>
</evidence>
<comment type="caution">
    <text evidence="2">The sequence shown here is derived from an EMBL/GenBank/DDBJ whole genome shotgun (WGS) entry which is preliminary data.</text>
</comment>
<dbReference type="Proteomes" id="UP001642502">
    <property type="component" value="Unassembled WGS sequence"/>
</dbReference>
<feature type="domain" description="2EXR" evidence="1">
    <location>
        <begin position="18"/>
        <end position="109"/>
    </location>
</feature>
<protein>
    <recommendedName>
        <fullName evidence="1">2EXR domain-containing protein</fullName>
    </recommendedName>
</protein>
<evidence type="ECO:0000313" key="2">
    <source>
        <dbReference type="EMBL" id="CAK7272932.1"/>
    </source>
</evidence>
<keyword evidence="3" id="KW-1185">Reference proteome</keyword>
<dbReference type="Pfam" id="PF20150">
    <property type="entry name" value="2EXR"/>
    <property type="match status" value="1"/>
</dbReference>